<feature type="transmembrane region" description="Helical" evidence="16">
    <location>
        <begin position="407"/>
        <end position="431"/>
    </location>
</feature>
<keyword evidence="9" id="KW-0256">Endoplasmic reticulum</keyword>
<evidence type="ECO:0000256" key="12">
    <source>
        <dbReference type="ARBA" id="ARBA00032069"/>
    </source>
</evidence>
<comment type="pathway">
    <text evidence="2">Protein modification; protein glycosylation.</text>
</comment>
<dbReference type="EMBL" id="MU032346">
    <property type="protein sequence ID" value="KAF3767200.1"/>
    <property type="molecule type" value="Genomic_DNA"/>
</dbReference>
<feature type="transmembrane region" description="Helical" evidence="16">
    <location>
        <begin position="319"/>
        <end position="340"/>
    </location>
</feature>
<evidence type="ECO:0000313" key="17">
    <source>
        <dbReference type="EMBL" id="KAF3767200.1"/>
    </source>
</evidence>
<evidence type="ECO:0000256" key="7">
    <source>
        <dbReference type="ARBA" id="ARBA00022679"/>
    </source>
</evidence>
<feature type="transmembrane region" description="Helical" evidence="16">
    <location>
        <begin position="43"/>
        <end position="65"/>
    </location>
</feature>
<feature type="transmembrane region" description="Helical" evidence="16">
    <location>
        <begin position="513"/>
        <end position="535"/>
    </location>
</feature>
<evidence type="ECO:0000256" key="8">
    <source>
        <dbReference type="ARBA" id="ARBA00022692"/>
    </source>
</evidence>
<evidence type="ECO:0000256" key="14">
    <source>
        <dbReference type="ARBA" id="ARBA00048064"/>
    </source>
</evidence>
<comment type="function">
    <text evidence="13">Dol-P-Glc:Glc(2)Man(9)GlcNAc(2)-PP-Dol alpha-1,2-glucosyltransferase that operates in the biosynthetic pathway of dolichol-linked oligosaccharides, the glycan precursors employed in protein asparagine (N)-glycosylation. The assembly of dolichol-linked oligosaccharides begins on the cytosolic side of the endoplasmic reticulum membrane and finishes in its lumen. The sequential addition of sugars to dolichol pyrophosphate produces dolichol-linked oligosaccharides containing fourteen sugars, including two GlcNAcs, nine mannoses and three glucoses. Once assembled, the oligosaccharide is transferred from the lipid to nascent proteins by oligosaccharyltransferases. In the lumen of the endoplasmic reticulum, adds the third and last glucose residue from dolichyl phosphate glucose (Dol-P-Glc) onto the lipid-linked oligosaccharide intermediate Glc(2)Man(9)GlcNAc(2)-PP-Dol to produce Glc(3)Man(9)GlcNAc(2)-PP-Dol.</text>
</comment>
<feature type="transmembrane region" description="Helical" evidence="16">
    <location>
        <begin position="452"/>
        <end position="472"/>
    </location>
</feature>
<dbReference type="GeneID" id="63841266"/>
<keyword evidence="6" id="KW-0328">Glycosyltransferase</keyword>
<evidence type="ECO:0000256" key="3">
    <source>
        <dbReference type="ARBA" id="ARBA00010600"/>
    </source>
</evidence>
<feature type="compositionally biased region" description="Low complexity" evidence="15">
    <location>
        <begin position="483"/>
        <end position="495"/>
    </location>
</feature>
<gene>
    <name evidence="17" type="ORF">M406DRAFT_40542</name>
</gene>
<evidence type="ECO:0000256" key="4">
    <source>
        <dbReference type="ARBA" id="ARBA00011967"/>
    </source>
</evidence>
<evidence type="ECO:0000256" key="13">
    <source>
        <dbReference type="ARBA" id="ARBA00044727"/>
    </source>
</evidence>
<feature type="transmembrane region" description="Helical" evidence="16">
    <location>
        <begin position="352"/>
        <end position="371"/>
    </location>
</feature>
<comment type="caution">
    <text evidence="17">The sequence shown here is derived from an EMBL/GenBank/DDBJ whole genome shotgun (WGS) entry which is preliminary data.</text>
</comment>
<dbReference type="Proteomes" id="UP000803844">
    <property type="component" value="Unassembled WGS sequence"/>
</dbReference>
<dbReference type="GO" id="GO:0005789">
    <property type="term" value="C:endoplasmic reticulum membrane"/>
    <property type="evidence" value="ECO:0007669"/>
    <property type="project" value="UniProtKB-SubCell"/>
</dbReference>
<feature type="transmembrane region" description="Helical" evidence="16">
    <location>
        <begin position="542"/>
        <end position="559"/>
    </location>
</feature>
<keyword evidence="18" id="KW-1185">Reference proteome</keyword>
<evidence type="ECO:0000313" key="18">
    <source>
        <dbReference type="Proteomes" id="UP000803844"/>
    </source>
</evidence>
<dbReference type="AlphaFoldDB" id="A0A9P4Y652"/>
<evidence type="ECO:0000256" key="6">
    <source>
        <dbReference type="ARBA" id="ARBA00022676"/>
    </source>
</evidence>
<feature type="transmembrane region" description="Helical" evidence="16">
    <location>
        <begin position="12"/>
        <end position="31"/>
    </location>
</feature>
<dbReference type="EC" id="2.4.1.256" evidence="4"/>
<feature type="transmembrane region" description="Helical" evidence="16">
    <location>
        <begin position="165"/>
        <end position="188"/>
    </location>
</feature>
<proteinExistence type="inferred from homology"/>
<name>A0A9P4Y652_CRYP1</name>
<accession>A0A9P4Y652</accession>
<comment type="subcellular location">
    <subcellularLocation>
        <location evidence="1">Endoplasmic reticulum membrane</location>
        <topology evidence="1">Multi-pass membrane protein</topology>
    </subcellularLocation>
</comment>
<protein>
    <recommendedName>
        <fullName evidence="5">Dol-P-Glc:Glc(2)Man(9)GlcNAc(2)-PP-Dol alpha-1,2-glucosyltransferase</fullName>
        <ecNumber evidence="4">2.4.1.256</ecNumber>
    </recommendedName>
    <alternativeName>
        <fullName evidence="12">Asparagine-linked glycosylation protein 10</fullName>
    </alternativeName>
</protein>
<feature type="region of interest" description="Disordered" evidence="15">
    <location>
        <begin position="482"/>
        <end position="504"/>
    </location>
</feature>
<evidence type="ECO:0000256" key="11">
    <source>
        <dbReference type="ARBA" id="ARBA00023136"/>
    </source>
</evidence>
<feature type="transmembrane region" description="Helical" evidence="16">
    <location>
        <begin position="579"/>
        <end position="598"/>
    </location>
</feature>
<dbReference type="OrthoDB" id="4769at2759"/>
<sequence length="622" mass="70568">MRLVGLVHKFDPILVCVIVLGLLQLLLRVQSNQQSHGWRLSTVWHPLLCLAIAGLCWHAVVTIWVPEPYLDEVFHIPQAQKYCQGRFLEWDDKITTPPGLYILSYVLLRMGFIFKNCSAEALRLTNWLAIIFTPFVALQCRRLIEARLAERASDGRKSRPFELSAYALHTGLNIALFPLLFFFSGLYYTDVFSTFVVLLAYQNHLARVSTGPISPWSDALVVLLGVGALFMRQTNVFWVVVFMGGLEAVHKVKLLRPPPTSFGHSDRETRLKFFLWRYSQGEVHDPPLNEAGLEDVFLCGLSIGIAVCCNVFRVLRQIWAHIVVMALFVGFVAWNGSVVLGDKTNHVATIHLAQMLYIWPLFAFFSAPLLFPRILQPVLSFFEESPSTVHDTSKQPTSTSVITLLNLVGYASLAPLFLAIVQYNTVIHPFTLADNRHYMFYIFRYSILRAGWVRYALVPAYISCVLLCWKVLGGLIPSKDSDNNTNSPSSSVVHSATDPDAHDDLSSPTATSYLGPSLSTALIWLLTTALSLITAPLVEPRYFILPWVFWRLLVPSWSVPRGLQKGWPLRFGGRYDVRLWAETAWFVLVNMVTMYIFITRPFFWRNEDGSLADGGRVQRFMW</sequence>
<keyword evidence="7" id="KW-0808">Transferase</keyword>
<keyword evidence="10 16" id="KW-1133">Transmembrane helix</keyword>
<keyword evidence="11 16" id="KW-0472">Membrane</keyword>
<organism evidence="17 18">
    <name type="scientific">Cryphonectria parasitica (strain ATCC 38755 / EP155)</name>
    <dbReference type="NCBI Taxonomy" id="660469"/>
    <lineage>
        <taxon>Eukaryota</taxon>
        <taxon>Fungi</taxon>
        <taxon>Dikarya</taxon>
        <taxon>Ascomycota</taxon>
        <taxon>Pezizomycotina</taxon>
        <taxon>Sordariomycetes</taxon>
        <taxon>Sordariomycetidae</taxon>
        <taxon>Diaporthales</taxon>
        <taxon>Cryphonectriaceae</taxon>
        <taxon>Cryphonectria-Endothia species complex</taxon>
        <taxon>Cryphonectria</taxon>
    </lineage>
</organism>
<comment type="similarity">
    <text evidence="3">Belongs to the ALG10 glucosyltransferase family.</text>
</comment>
<evidence type="ECO:0000256" key="10">
    <source>
        <dbReference type="ARBA" id="ARBA00022989"/>
    </source>
</evidence>
<feature type="transmembrane region" description="Helical" evidence="16">
    <location>
        <begin position="219"/>
        <end position="246"/>
    </location>
</feature>
<dbReference type="PANTHER" id="PTHR12989:SF10">
    <property type="entry name" value="DOL-P-GLC:GLC(2)MAN(9)GLCNAC(2)-PP-DOL ALPHA-1,2-GLUCOSYLTRANSFERASE-RELATED"/>
    <property type="match status" value="1"/>
</dbReference>
<evidence type="ECO:0000256" key="5">
    <source>
        <dbReference type="ARBA" id="ARBA00018512"/>
    </source>
</evidence>
<comment type="catalytic activity">
    <reaction evidence="14">
        <text>an alpha-D-Glc-(1-&gt;3)-alpha-D-Glc-(1-&gt;3)-alpha-D-Man-(1-&gt;2)-alpha-D-Man-(1-&gt;2)-alpha-D-Man-(1-&gt;3)-[alpha-D-Man-(1-&gt;2)-alpha-D-Man-(1-&gt;3)-[alpha-D-Man-(1-&gt;2)-alpha-D-Man-(1-&gt;6)]-alpha-D-Man-(1-&gt;6)]-beta-D-Man-(1-&gt;4)-beta-D-GlcNAc-(1-&gt;4)-alpha-D-GlcNAc-diphospho-di-trans,poly-cis-dolichol + a di-trans,poly-cis-dolichyl beta-D-glucosyl phosphate = a alpha-D-Glc-(1-&gt;2)-alpha-D-Glc-(1-&gt;3)-alpha-D-Glc-(1-&gt;3)-alpha-D-Man-(1-&gt;2)-alpha-D-Man-(1-&gt;2)-alpha-D-Man-(1-&gt;3)-[alpha-D-Man-(1-&gt;2)-alpha-D-Man-(1-&gt;3)-[alpha-D-Man-(1-&gt;2)-alpha-D-Man-(1-&gt;6)]-alpha-D-Man-(1-&gt;6)]-beta-D-Man-(1-&gt;4)-beta-D-GlcNAc-(1-&gt;4)-alpha-D-GlcNAc-diphospho-di-trans,poly-cis-dolichol + a di-trans,poly-cis-dolichyl phosphate + H(+)</text>
        <dbReference type="Rhea" id="RHEA:29543"/>
        <dbReference type="Rhea" id="RHEA-COMP:19498"/>
        <dbReference type="Rhea" id="RHEA-COMP:19502"/>
        <dbReference type="Rhea" id="RHEA-COMP:19512"/>
        <dbReference type="Rhea" id="RHEA-COMP:19522"/>
        <dbReference type="ChEBI" id="CHEBI:15378"/>
        <dbReference type="ChEBI" id="CHEBI:57525"/>
        <dbReference type="ChEBI" id="CHEBI:57683"/>
        <dbReference type="ChEBI" id="CHEBI:132522"/>
        <dbReference type="ChEBI" id="CHEBI:132523"/>
        <dbReference type="EC" id="2.4.1.256"/>
    </reaction>
    <physiologicalReaction direction="left-to-right" evidence="14">
        <dbReference type="Rhea" id="RHEA:29544"/>
    </physiologicalReaction>
</comment>
<keyword evidence="8 16" id="KW-0812">Transmembrane</keyword>
<dbReference type="GO" id="GO:0006488">
    <property type="term" value="P:dolichol-linked oligosaccharide biosynthetic process"/>
    <property type="evidence" value="ECO:0007669"/>
    <property type="project" value="InterPro"/>
</dbReference>
<evidence type="ECO:0000256" key="1">
    <source>
        <dbReference type="ARBA" id="ARBA00004477"/>
    </source>
</evidence>
<dbReference type="RefSeq" id="XP_040778161.1">
    <property type="nucleotide sequence ID" value="XM_040924137.1"/>
</dbReference>
<dbReference type="InterPro" id="IPR016900">
    <property type="entry name" value="Alg10"/>
</dbReference>
<evidence type="ECO:0000256" key="15">
    <source>
        <dbReference type="SAM" id="MobiDB-lite"/>
    </source>
</evidence>
<dbReference type="PANTHER" id="PTHR12989">
    <property type="entry name" value="ALPHA-1,2-GLUCOSYLTRANSFERASE ALG10"/>
    <property type="match status" value="1"/>
</dbReference>
<evidence type="ECO:0000256" key="16">
    <source>
        <dbReference type="SAM" id="Phobius"/>
    </source>
</evidence>
<dbReference type="Pfam" id="PF04922">
    <property type="entry name" value="DIE2_ALG10"/>
    <property type="match status" value="1"/>
</dbReference>
<dbReference type="GO" id="GO:0106073">
    <property type="term" value="F:dolichyl pyrophosphate Glc2Man9GlcNAc2 alpha-1,2-glucosyltransferase activity"/>
    <property type="evidence" value="ECO:0007669"/>
    <property type="project" value="UniProtKB-EC"/>
</dbReference>
<evidence type="ECO:0000256" key="9">
    <source>
        <dbReference type="ARBA" id="ARBA00022824"/>
    </source>
</evidence>
<reference evidence="17" key="1">
    <citation type="journal article" date="2020" name="Phytopathology">
        <title>Genome sequence of the chestnut blight fungus Cryphonectria parasitica EP155: A fundamental resource for an archetypical invasive plant pathogen.</title>
        <authorList>
            <person name="Crouch J.A."/>
            <person name="Dawe A."/>
            <person name="Aerts A."/>
            <person name="Barry K."/>
            <person name="Churchill A.C.L."/>
            <person name="Grimwood J."/>
            <person name="Hillman B."/>
            <person name="Milgroom M.G."/>
            <person name="Pangilinan J."/>
            <person name="Smith M."/>
            <person name="Salamov A."/>
            <person name="Schmutz J."/>
            <person name="Yadav J."/>
            <person name="Grigoriev I.V."/>
            <person name="Nuss D."/>
        </authorList>
    </citation>
    <scope>NUCLEOTIDE SEQUENCE</scope>
    <source>
        <strain evidence="17">EP155</strain>
    </source>
</reference>
<evidence type="ECO:0000256" key="2">
    <source>
        <dbReference type="ARBA" id="ARBA00004922"/>
    </source>
</evidence>